<protein>
    <recommendedName>
        <fullName evidence="3">Lipoprotein</fullName>
    </recommendedName>
</protein>
<dbReference type="Proteomes" id="UP000095713">
    <property type="component" value="Unassembled WGS sequence"/>
</dbReference>
<accession>A0A1E5SHM2</accession>
<evidence type="ECO:0000313" key="2">
    <source>
        <dbReference type="Proteomes" id="UP000095713"/>
    </source>
</evidence>
<evidence type="ECO:0000313" key="1">
    <source>
        <dbReference type="EMBL" id="OEJ98613.1"/>
    </source>
</evidence>
<dbReference type="AlphaFoldDB" id="A0A1E5SHM2"/>
<name>A0A1E5SHM2_9FLAO</name>
<gene>
    <name evidence="1" type="ORF">A8C32_05280</name>
</gene>
<keyword evidence="2" id="KW-1185">Reference proteome</keyword>
<comment type="caution">
    <text evidence="1">The sequence shown here is derived from an EMBL/GenBank/DDBJ whole genome shotgun (WGS) entry which is preliminary data.</text>
</comment>
<sequence length="198" mass="22983">MNRITIILLIFGLLSCKSESQKKEMETQNLDLETLAFEGIRIDFQFNSDKPTFGDLFLIVGFENPDRLPNSREFEKLAELEFEQVDDYFGIKNKTEIGDDVKIWLFPIINGEEVYHNKGPFDAIRITYGVLRNDQKTAELYEKIFHSINSNLDVTPMFEGKRIENFGEINKIITKTIEYCKAELKVEPGSDKALQLDW</sequence>
<dbReference type="PROSITE" id="PS51257">
    <property type="entry name" value="PROKAR_LIPOPROTEIN"/>
    <property type="match status" value="1"/>
</dbReference>
<organism evidence="1 2">
    <name type="scientific">Flavivirga aquatica</name>
    <dbReference type="NCBI Taxonomy" id="1849968"/>
    <lineage>
        <taxon>Bacteria</taxon>
        <taxon>Pseudomonadati</taxon>
        <taxon>Bacteroidota</taxon>
        <taxon>Flavobacteriia</taxon>
        <taxon>Flavobacteriales</taxon>
        <taxon>Flavobacteriaceae</taxon>
        <taxon>Flavivirga</taxon>
    </lineage>
</organism>
<evidence type="ECO:0008006" key="3">
    <source>
        <dbReference type="Google" id="ProtNLM"/>
    </source>
</evidence>
<dbReference type="RefSeq" id="WP_069831301.1">
    <property type="nucleotide sequence ID" value="NZ_MDJD01000054.1"/>
</dbReference>
<dbReference type="OrthoDB" id="1432483at2"/>
<proteinExistence type="predicted"/>
<reference evidence="1 2" key="1">
    <citation type="submission" date="2016-05" db="EMBL/GenBank/DDBJ databases">
        <title>Draft Genome Sequence of Algibacter sp. Strain SK-16 Isolated from the Surface Water of Aburatsubo Inlet.</title>
        <authorList>
            <person name="Wong S.-K."/>
            <person name="Yoshizawa S."/>
            <person name="Nakajima Y."/>
            <person name="Ogura Y."/>
            <person name="Tetsuya H."/>
            <person name="Hamasaki K."/>
        </authorList>
    </citation>
    <scope>NUCLEOTIDE SEQUENCE [LARGE SCALE GENOMIC DNA]</scope>
    <source>
        <strain evidence="1 2">SK-16</strain>
    </source>
</reference>
<dbReference type="EMBL" id="MDJD01000054">
    <property type="protein sequence ID" value="OEJ98613.1"/>
    <property type="molecule type" value="Genomic_DNA"/>
</dbReference>